<dbReference type="AlphaFoldDB" id="A0A4V3UQQ3"/>
<dbReference type="SUPFAM" id="SSF56672">
    <property type="entry name" value="DNA/RNA polymerases"/>
    <property type="match status" value="1"/>
</dbReference>
<dbReference type="FunFam" id="3.30.342.10:FF:000009">
    <property type="entry name" value="DNA polymerase"/>
    <property type="match status" value="1"/>
</dbReference>
<evidence type="ECO:0000256" key="6">
    <source>
        <dbReference type="ARBA" id="ARBA00022722"/>
    </source>
</evidence>
<dbReference type="CDD" id="cd05777">
    <property type="entry name" value="DNA_polB_delta_exo"/>
    <property type="match status" value="1"/>
</dbReference>
<dbReference type="Proteomes" id="UP000308092">
    <property type="component" value="Unassembled WGS sequence"/>
</dbReference>
<evidence type="ECO:0000256" key="13">
    <source>
        <dbReference type="ARBA" id="ARBA00049244"/>
    </source>
</evidence>
<dbReference type="Gene3D" id="1.10.287.690">
    <property type="entry name" value="Helix hairpin bin"/>
    <property type="match status" value="1"/>
</dbReference>
<proteinExistence type="inferred from homology"/>
<keyword evidence="7" id="KW-0479">Metal-binding</keyword>
<evidence type="ECO:0000256" key="15">
    <source>
        <dbReference type="SAM" id="MobiDB-lite"/>
    </source>
</evidence>
<keyword evidence="11 14" id="KW-0238">DNA-binding</keyword>
<evidence type="ECO:0000256" key="8">
    <source>
        <dbReference type="ARBA" id="ARBA00022801"/>
    </source>
</evidence>
<dbReference type="EC" id="2.7.7.7" evidence="14"/>
<comment type="caution">
    <text evidence="18">The sequence shown here is derived from an EMBL/GenBank/DDBJ whole genome shotgun (WGS) entry which is preliminary data.</text>
</comment>
<dbReference type="GO" id="GO:0003677">
    <property type="term" value="F:DNA binding"/>
    <property type="evidence" value="ECO:0007669"/>
    <property type="project" value="UniProtKB-KW"/>
</dbReference>
<evidence type="ECO:0000256" key="14">
    <source>
        <dbReference type="RuleBase" id="RU000442"/>
    </source>
</evidence>
<dbReference type="PRINTS" id="PR00106">
    <property type="entry name" value="DNAPOLB"/>
</dbReference>
<keyword evidence="3 14" id="KW-0808">Transferase</keyword>
<dbReference type="Gene3D" id="3.30.420.10">
    <property type="entry name" value="Ribonuclease H-like superfamily/Ribonuclease H"/>
    <property type="match status" value="1"/>
</dbReference>
<dbReference type="PANTHER" id="PTHR10322:SF23">
    <property type="entry name" value="DNA POLYMERASE DELTA CATALYTIC SUBUNIT"/>
    <property type="match status" value="1"/>
</dbReference>
<dbReference type="SUPFAM" id="SSF53098">
    <property type="entry name" value="Ribonuclease H-like"/>
    <property type="match status" value="1"/>
</dbReference>
<comment type="similarity">
    <text evidence="2 14">Belongs to the DNA polymerase type-B family.</text>
</comment>
<keyword evidence="8" id="KW-0378">Hydrolase</keyword>
<dbReference type="GO" id="GO:0008296">
    <property type="term" value="F:3'-5'-DNA exonuclease activity"/>
    <property type="evidence" value="ECO:0007669"/>
    <property type="project" value="TreeGrafter"/>
</dbReference>
<name>A0A4V3UQQ3_9EURO</name>
<dbReference type="GO" id="GO:0000166">
    <property type="term" value="F:nucleotide binding"/>
    <property type="evidence" value="ECO:0007669"/>
    <property type="project" value="InterPro"/>
</dbReference>
<evidence type="ECO:0000256" key="10">
    <source>
        <dbReference type="ARBA" id="ARBA00022932"/>
    </source>
</evidence>
<dbReference type="InterPro" id="IPR006172">
    <property type="entry name" value="DNA-dir_DNA_pol_B"/>
</dbReference>
<keyword evidence="9" id="KW-0269">Exonuclease</keyword>
<dbReference type="FunFam" id="3.30.420.10:FF:000004">
    <property type="entry name" value="DNA polymerase"/>
    <property type="match status" value="1"/>
</dbReference>
<dbReference type="EMBL" id="SOSA01000008">
    <property type="protein sequence ID" value="THC99970.1"/>
    <property type="molecule type" value="Genomic_DNA"/>
</dbReference>
<evidence type="ECO:0000256" key="2">
    <source>
        <dbReference type="ARBA" id="ARBA00005755"/>
    </source>
</evidence>
<dbReference type="GO" id="GO:0006297">
    <property type="term" value="P:nucleotide-excision repair, DNA gap filling"/>
    <property type="evidence" value="ECO:0007669"/>
    <property type="project" value="TreeGrafter"/>
</dbReference>
<organism evidence="18 19">
    <name type="scientific">Aspergillus tanneri</name>
    <dbReference type="NCBI Taxonomy" id="1220188"/>
    <lineage>
        <taxon>Eukaryota</taxon>
        <taxon>Fungi</taxon>
        <taxon>Dikarya</taxon>
        <taxon>Ascomycota</taxon>
        <taxon>Pezizomycotina</taxon>
        <taxon>Eurotiomycetes</taxon>
        <taxon>Eurotiomycetidae</taxon>
        <taxon>Eurotiales</taxon>
        <taxon>Aspergillaceae</taxon>
        <taxon>Aspergillus</taxon>
        <taxon>Aspergillus subgen. Circumdati</taxon>
    </lineage>
</organism>
<dbReference type="Gene3D" id="3.90.1600.10">
    <property type="entry name" value="Palm domain of DNA polymerase"/>
    <property type="match status" value="1"/>
</dbReference>
<protein>
    <recommendedName>
        <fullName evidence="14">DNA polymerase</fullName>
        <ecNumber evidence="14">2.7.7.7</ecNumber>
    </recommendedName>
</protein>
<dbReference type="InterPro" id="IPR036397">
    <property type="entry name" value="RNaseH_sf"/>
</dbReference>
<dbReference type="STRING" id="1220188.A0A4V3UQQ3"/>
<dbReference type="VEuPathDB" id="FungiDB:EYZ11_000549"/>
<comment type="catalytic activity">
    <reaction evidence="13 14">
        <text>DNA(n) + a 2'-deoxyribonucleoside 5'-triphosphate = DNA(n+1) + diphosphate</text>
        <dbReference type="Rhea" id="RHEA:22508"/>
        <dbReference type="Rhea" id="RHEA-COMP:17339"/>
        <dbReference type="Rhea" id="RHEA-COMP:17340"/>
        <dbReference type="ChEBI" id="CHEBI:33019"/>
        <dbReference type="ChEBI" id="CHEBI:61560"/>
        <dbReference type="ChEBI" id="CHEBI:173112"/>
        <dbReference type="EC" id="2.7.7.7"/>
    </reaction>
</comment>
<comment type="subcellular location">
    <subcellularLocation>
        <location evidence="1">Nucleus</location>
    </subcellularLocation>
</comment>
<dbReference type="Gene3D" id="2.40.50.730">
    <property type="match status" value="2"/>
</dbReference>
<evidence type="ECO:0000256" key="12">
    <source>
        <dbReference type="ARBA" id="ARBA00023242"/>
    </source>
</evidence>
<evidence type="ECO:0000256" key="7">
    <source>
        <dbReference type="ARBA" id="ARBA00022723"/>
    </source>
</evidence>
<keyword evidence="19" id="KW-1185">Reference proteome</keyword>
<evidence type="ECO:0000256" key="5">
    <source>
        <dbReference type="ARBA" id="ARBA00022705"/>
    </source>
</evidence>
<dbReference type="GO" id="GO:0006287">
    <property type="term" value="P:base-excision repair, gap-filling"/>
    <property type="evidence" value="ECO:0007669"/>
    <property type="project" value="TreeGrafter"/>
</dbReference>
<dbReference type="InterPro" id="IPR006133">
    <property type="entry name" value="DNA-dir_DNA_pol_B_exonuc"/>
</dbReference>
<dbReference type="InterPro" id="IPR050240">
    <property type="entry name" value="DNA_pol_type-B"/>
</dbReference>
<dbReference type="InterPro" id="IPR017964">
    <property type="entry name" value="DNA-dir_DNA_pol_B_CS"/>
</dbReference>
<dbReference type="InterPro" id="IPR012337">
    <property type="entry name" value="RNaseH-like_sf"/>
</dbReference>
<evidence type="ECO:0000256" key="11">
    <source>
        <dbReference type="ARBA" id="ARBA00023125"/>
    </source>
</evidence>
<keyword evidence="6" id="KW-0540">Nuclease</keyword>
<sequence length="1028" mass="116216">MTEAVPQKRVLSDATNNARSILATPSSMKKRKLDTGPPVKTNPSSQNSQRRVVGSSQPQKSQFEEEVLEKLTQDISGLKDSNSEKDQQWERPPLGEFDPTKENICFQQIDAEEGTLMGKTAVRLFGVTETGQSVLLHVTGFQHYLYIAAPVNFTKDDCEPYRAFLESKLGQFQPTIQSVQLAMRENIYGFQGNQKSWYLKITVTEPSFNYKGLWDISTDSIPTFDNIQYLLRFMIDTDISGMSWVEAKAGDYRLFNPQEKVSNCQIEASVDYHGLVSHPPNGDWAKMAPLRILSFDIECAGRKGIFPEPNEDPVIQIANVVTRYGESKPFIRNVFVLDTCSLIVNTQILEFQKEEKMLMAWRDFVEKVDPDVIIGYNIANFDFPYLLERAKYLKCSGFPYWTRVNGLQSQAKDANFSSKQMGNRESKATNTNGRIQLDLLQLVQRDYHLRSYTLNSVSYEFLGEQKEDVHHTMITELYNGTPDSRRRLAVYCLKDAYLPQRLMDKLMCLVNYTEMARVTGVPFNFLLSRGQQVKFLSQLFRKALEQQLVIPNAKATDEQDYEGATVIEPIRGYYGVPIATLDFASLYPSIIQAHNLCYTTLLNKAKVEKLQLKKDEDYIVTPNGDMFCTTKVRKGLLSQILEELLMARKRAKKELAVETDPFKKAVLNGRQLALKISANSVYGLTGATVGKLPCLPIASSTTSYGRQMIEKTKQEVEARYTIANGYSHDAKVIYGDTDSVMVKFGVTELEEAMKLGQEAAGYVSSKFIKPIKLEFEKVYFPYLLINKKRYAGLYWTNPKKFDKMDTKGIETVRRDNCLLVQNVIETVLNRILIDRDLDGAQDYVKDTISDLLQNRIDMSKLVITKALSKSDYTAKQAHVELAERMRKRDAGSAPTLGDRVAYVIVKGAGGSKNYEKSEDPIYVLENNIPIDTKYYLDNQLANPLGRIFEPILGEKKASQLLTGEHTRSISVAAPTMGGLMKFAKKTETCLGCKKPLSSKEEMAGAVSKKDVEDAQKEVSRFDFDAGAW</sequence>
<keyword evidence="10 14" id="KW-0239">DNA-directed DNA polymerase</keyword>
<evidence type="ECO:0000256" key="4">
    <source>
        <dbReference type="ARBA" id="ARBA00022695"/>
    </source>
</evidence>
<evidence type="ECO:0000313" key="18">
    <source>
        <dbReference type="EMBL" id="THC99970.1"/>
    </source>
</evidence>
<dbReference type="FunFam" id="1.10.132.60:FF:000001">
    <property type="entry name" value="DNA polymerase"/>
    <property type="match status" value="1"/>
</dbReference>
<keyword evidence="4 14" id="KW-0548">Nucleotidyltransferase</keyword>
<dbReference type="GO" id="GO:0043625">
    <property type="term" value="C:delta DNA polymerase complex"/>
    <property type="evidence" value="ECO:0007669"/>
    <property type="project" value="TreeGrafter"/>
</dbReference>
<evidence type="ECO:0000259" key="16">
    <source>
        <dbReference type="Pfam" id="PF00136"/>
    </source>
</evidence>
<dbReference type="InterPro" id="IPR006134">
    <property type="entry name" value="DNA-dir_DNA_pol_B_multi_dom"/>
</dbReference>
<dbReference type="FunFam" id="1.10.287.690:FF:000001">
    <property type="entry name" value="DNA polymerase"/>
    <property type="match status" value="1"/>
</dbReference>
<feature type="domain" description="DNA-directed DNA polymerase family B exonuclease" evidence="17">
    <location>
        <begin position="224"/>
        <end position="457"/>
    </location>
</feature>
<dbReference type="PANTHER" id="PTHR10322">
    <property type="entry name" value="DNA POLYMERASE CATALYTIC SUBUNIT"/>
    <property type="match status" value="1"/>
</dbReference>
<feature type="region of interest" description="Disordered" evidence="15">
    <location>
        <begin position="1"/>
        <end position="102"/>
    </location>
</feature>
<evidence type="ECO:0000313" key="19">
    <source>
        <dbReference type="Proteomes" id="UP000308092"/>
    </source>
</evidence>
<dbReference type="Pfam" id="PF00136">
    <property type="entry name" value="DNA_pol_B"/>
    <property type="match status" value="1"/>
</dbReference>
<dbReference type="InterPro" id="IPR043502">
    <property type="entry name" value="DNA/RNA_pol_sf"/>
</dbReference>
<feature type="compositionally biased region" description="Polar residues" evidence="15">
    <location>
        <begin position="13"/>
        <end position="27"/>
    </location>
</feature>
<evidence type="ECO:0000256" key="1">
    <source>
        <dbReference type="ARBA" id="ARBA00004123"/>
    </source>
</evidence>
<dbReference type="Pfam" id="PF03104">
    <property type="entry name" value="DNA_pol_B_exo1"/>
    <property type="match status" value="1"/>
</dbReference>
<dbReference type="GO" id="GO:0003887">
    <property type="term" value="F:DNA-directed DNA polymerase activity"/>
    <property type="evidence" value="ECO:0007669"/>
    <property type="project" value="UniProtKB-KW"/>
</dbReference>
<reference evidence="18 19" key="1">
    <citation type="submission" date="2019-03" db="EMBL/GenBank/DDBJ databases">
        <title>The genome sequence of a newly discovered highly antifungal drug resistant Aspergillus species, Aspergillus tanneri NIH 1004.</title>
        <authorList>
            <person name="Mounaud S."/>
            <person name="Singh I."/>
            <person name="Joardar V."/>
            <person name="Pakala S."/>
            <person name="Pakala S."/>
            <person name="Venepally P."/>
            <person name="Hoover J."/>
            <person name="Nierman W."/>
            <person name="Chung J."/>
            <person name="Losada L."/>
        </authorList>
    </citation>
    <scope>NUCLEOTIDE SEQUENCE [LARGE SCALE GENOMIC DNA]</scope>
    <source>
        <strain evidence="18 19">NIH1004</strain>
    </source>
</reference>
<evidence type="ECO:0000259" key="17">
    <source>
        <dbReference type="Pfam" id="PF03104"/>
    </source>
</evidence>
<keyword evidence="12" id="KW-0539">Nucleus</keyword>
<evidence type="ECO:0000256" key="9">
    <source>
        <dbReference type="ARBA" id="ARBA00022839"/>
    </source>
</evidence>
<evidence type="ECO:0000256" key="3">
    <source>
        <dbReference type="ARBA" id="ARBA00022679"/>
    </source>
</evidence>
<dbReference type="InterPro" id="IPR023211">
    <property type="entry name" value="DNA_pol_palm_dom_sf"/>
</dbReference>
<feature type="domain" description="DNA-directed DNA polymerase family B multifunctional" evidence="16">
    <location>
        <begin position="521"/>
        <end position="951"/>
    </location>
</feature>
<dbReference type="InterPro" id="IPR042087">
    <property type="entry name" value="DNA_pol_B_thumb"/>
</dbReference>
<feature type="compositionally biased region" description="Polar residues" evidence="15">
    <location>
        <begin position="41"/>
        <end position="61"/>
    </location>
</feature>
<dbReference type="PROSITE" id="PS00116">
    <property type="entry name" value="DNA_POLYMERASE_B"/>
    <property type="match status" value="1"/>
</dbReference>
<dbReference type="GO" id="GO:0045004">
    <property type="term" value="P:DNA replication proofreading"/>
    <property type="evidence" value="ECO:0007669"/>
    <property type="project" value="TreeGrafter"/>
</dbReference>
<accession>A0A4V3UQQ3</accession>
<dbReference type="CDD" id="cd05533">
    <property type="entry name" value="POLBc_delta"/>
    <property type="match status" value="1"/>
</dbReference>
<dbReference type="NCBIfam" id="TIGR00592">
    <property type="entry name" value="pol2"/>
    <property type="match status" value="1"/>
</dbReference>
<dbReference type="SMART" id="SM00486">
    <property type="entry name" value="POLBc"/>
    <property type="match status" value="1"/>
</dbReference>
<dbReference type="GO" id="GO:0046872">
    <property type="term" value="F:metal ion binding"/>
    <property type="evidence" value="ECO:0007669"/>
    <property type="project" value="UniProtKB-KW"/>
</dbReference>
<keyword evidence="5 14" id="KW-0235">DNA replication</keyword>
<gene>
    <name evidence="18" type="ORF">EYZ11_000549</name>
</gene>
<dbReference type="Gene3D" id="1.10.132.60">
    <property type="entry name" value="DNA polymerase family B, C-terminal domain"/>
    <property type="match status" value="1"/>
</dbReference>